<dbReference type="NCBIfam" id="TIGR02913">
    <property type="entry name" value="HAF_rpt"/>
    <property type="match status" value="1"/>
</dbReference>
<dbReference type="AlphaFoldDB" id="A0A0D8BDT6"/>
<gene>
    <name evidence="2" type="ORF">FF36_03571</name>
</gene>
<keyword evidence="3" id="KW-1185">Reference proteome</keyword>
<name>A0A0D8BDT6_9ACTN</name>
<feature type="signal peptide" evidence="1">
    <location>
        <begin position="1"/>
        <end position="17"/>
    </location>
</feature>
<dbReference type="InterPro" id="IPR014262">
    <property type="entry name" value="HAF_rpt"/>
</dbReference>
<evidence type="ECO:0000313" key="3">
    <source>
        <dbReference type="Proteomes" id="UP000032545"/>
    </source>
</evidence>
<evidence type="ECO:0000256" key="1">
    <source>
        <dbReference type="SAM" id="SignalP"/>
    </source>
</evidence>
<sequence length="362" mass="37588" precursor="true">MGAVRAIRVAAATTVMAAVTVTGTVLSTGVAAASPAGPVQPVDLGALPGITHNSATSINNHGDVVGSGYSSSFDSHGFRWSRGTFTALPDTARAPFLINDAGQIAGELPGRFSSPGFVIRPDGTVIDPGFTPVDQNEHGQVVGTGPVAGGTHAMSWRDGRTVDLGAPTGHTSEAIAVSDNGWVLGEVQRNDHHDDYFARWMHGRWVPLPGPNGRAVDINDRGDVVGWATNPAGNTHAMLWQRDRAIDLGPEDAALSEAVAINNAGQIVGSTFDPVTDAGHVLLWDPSHRTDLGTFGGSFARPIALNDRGDIVVATSTASFRRHHGRTVQLGGSAEPVALNNRGQVVGAVLLPDGSSHAALWN</sequence>
<dbReference type="PATRIC" id="fig|1502723.3.peg.3019"/>
<dbReference type="Proteomes" id="UP000032545">
    <property type="component" value="Unassembled WGS sequence"/>
</dbReference>
<dbReference type="OrthoDB" id="3985792at2"/>
<feature type="chain" id="PRO_5039361522" evidence="1">
    <location>
        <begin position="18"/>
        <end position="362"/>
    </location>
</feature>
<protein>
    <submittedName>
        <fullName evidence="2">HAF family repeat protein</fullName>
    </submittedName>
</protein>
<accession>A0A0D8BDT6</accession>
<proteinExistence type="predicted"/>
<reference evidence="2 3" key="2">
    <citation type="journal article" date="2016" name="Genome Announc.">
        <title>Permanent Draft Genome Sequences for Two Variants of Frankia sp. Strain CpI1, the First Frankia Strain Isolated from Root Nodules of Comptonia peregrina.</title>
        <authorList>
            <person name="Oshone R."/>
            <person name="Hurst S.G.IV."/>
            <person name="Abebe-Akele F."/>
            <person name="Simpson S."/>
            <person name="Morris K."/>
            <person name="Thomas W.K."/>
            <person name="Tisa L.S."/>
        </authorList>
    </citation>
    <scope>NUCLEOTIDE SEQUENCE [LARGE SCALE GENOMIC DNA]</scope>
    <source>
        <strain evidence="3">CpI1-S</strain>
    </source>
</reference>
<dbReference type="RefSeq" id="WP_044886151.1">
    <property type="nucleotide sequence ID" value="NZ_JYFN01000027.1"/>
</dbReference>
<comment type="caution">
    <text evidence="2">The sequence shown here is derived from an EMBL/GenBank/DDBJ whole genome shotgun (WGS) entry which is preliminary data.</text>
</comment>
<evidence type="ECO:0000313" key="2">
    <source>
        <dbReference type="EMBL" id="KJE22139.1"/>
    </source>
</evidence>
<reference evidence="3" key="1">
    <citation type="submission" date="2015-02" db="EMBL/GenBank/DDBJ databases">
        <title>Draft Genome of Frankia sp. CpI1-S.</title>
        <authorList>
            <person name="Oshone R.T."/>
            <person name="Ngom M."/>
            <person name="Ghodhbane-Gtari F."/>
            <person name="Gtari M."/>
            <person name="Morris K."/>
            <person name="Thomas K."/>
            <person name="Sen A."/>
            <person name="Tisa L.S."/>
        </authorList>
    </citation>
    <scope>NUCLEOTIDE SEQUENCE [LARGE SCALE GENOMIC DNA]</scope>
    <source>
        <strain evidence="3">CpI1-S</strain>
    </source>
</reference>
<keyword evidence="1" id="KW-0732">Signal</keyword>
<organism evidence="2 3">
    <name type="scientific">Frankia torreyi</name>
    <dbReference type="NCBI Taxonomy" id="1856"/>
    <lineage>
        <taxon>Bacteria</taxon>
        <taxon>Bacillati</taxon>
        <taxon>Actinomycetota</taxon>
        <taxon>Actinomycetes</taxon>
        <taxon>Frankiales</taxon>
        <taxon>Frankiaceae</taxon>
        <taxon>Frankia</taxon>
    </lineage>
</organism>
<dbReference type="EMBL" id="JYFN01000027">
    <property type="protein sequence ID" value="KJE22139.1"/>
    <property type="molecule type" value="Genomic_DNA"/>
</dbReference>